<dbReference type="PANTHER" id="PTHR13109:SF7">
    <property type="entry name" value="NEUROCHONDRIN"/>
    <property type="match status" value="1"/>
</dbReference>
<comment type="caution">
    <text evidence="1">The sequence shown here is derived from an EMBL/GenBank/DDBJ whole genome shotgun (WGS) entry which is preliminary data.</text>
</comment>
<proteinExistence type="predicted"/>
<sequence length="599" mass="65357">MSTSTNAKDLQQCLTLLKASDDTSKFVALTIIPAILSRDPSLAPVCWAALSHSFIDRLLRTKSRTDEQNSANDLHELAVMILHSFATYPGLAEDGHMLAQVPTIFKTLRISNPTTTKLTFELLQRISSTRSGASSLAEAEYINVLAQVVTDHTEYTSLVLPILQLVFAKAESPTFTSTSVIDNVLVTLATDFRSRAEDVQLCLLDFFYNILTALPSTLWISDESLSWQRELILGLRQLTLNKQGTKVRGQVSQILAAVMNIRGFGSVFQLPPSTAATEQQSTVFDTKFAMLVVNLAAVDIRATLTDLMKDLASPEYQLTATRLAADYDILVAVISYLVTPDEVGCLFEPSDLLKLQKAITDAFSETMDFLRERWDAARVGAMGLRGDDAEGLPALGWDTSSEGGIARDVMIVSAVRALSLWLQEDEGLRHTAGGIVDVFLGLFKEGASVGVDYRGWVTSALQWVVCERNGREVFLNEGGWALVSADLKKLASRSSGSSDTDLQIGILEARVLLNVLENVDSVRKPWLDIAQTAGRYSNTAANGVACQFWAEITSLSCALLAKAPTEDVNGSLRRKLMANGEALQEMGVQVDYLADLKLS</sequence>
<name>A0A0E9NBP3_SAICN</name>
<organism evidence="1 2">
    <name type="scientific">Saitoella complicata (strain BCRC 22490 / CBS 7301 / JCM 7358 / NBRC 10748 / NRRL Y-17804)</name>
    <dbReference type="NCBI Taxonomy" id="698492"/>
    <lineage>
        <taxon>Eukaryota</taxon>
        <taxon>Fungi</taxon>
        <taxon>Dikarya</taxon>
        <taxon>Ascomycota</taxon>
        <taxon>Taphrinomycotina</taxon>
        <taxon>Taphrinomycotina incertae sedis</taxon>
        <taxon>Saitoella</taxon>
    </lineage>
</organism>
<dbReference type="EMBL" id="BACD03000008">
    <property type="protein sequence ID" value="GAO47259.1"/>
    <property type="molecule type" value="Genomic_DNA"/>
</dbReference>
<dbReference type="OMA" id="IVHYKKP"/>
<dbReference type="AlphaFoldDB" id="A0A0E9NBP3"/>
<evidence type="ECO:0000313" key="1">
    <source>
        <dbReference type="EMBL" id="GAO47259.1"/>
    </source>
</evidence>
<reference evidence="1 2" key="3">
    <citation type="journal article" date="2015" name="Genome Announc.">
        <title>Draft Genome Sequence of the Archiascomycetous Yeast Saitoella complicata.</title>
        <authorList>
            <person name="Yamauchi K."/>
            <person name="Kondo S."/>
            <person name="Hamamoto M."/>
            <person name="Takahashi Y."/>
            <person name="Ogura Y."/>
            <person name="Hayashi T."/>
            <person name="Nishida H."/>
        </authorList>
    </citation>
    <scope>NUCLEOTIDE SEQUENCE [LARGE SCALE GENOMIC DNA]</scope>
    <source>
        <strain evidence="1 2">NRRL Y-17804</strain>
    </source>
</reference>
<dbReference type="PANTHER" id="PTHR13109">
    <property type="entry name" value="NEUROCHONDRIN"/>
    <property type="match status" value="1"/>
</dbReference>
<dbReference type="SUPFAM" id="SSF48371">
    <property type="entry name" value="ARM repeat"/>
    <property type="match status" value="1"/>
</dbReference>
<dbReference type="InterPro" id="IPR008709">
    <property type="entry name" value="Neurochondrin"/>
</dbReference>
<dbReference type="InterPro" id="IPR016024">
    <property type="entry name" value="ARM-type_fold"/>
</dbReference>
<dbReference type="Pfam" id="PF05536">
    <property type="entry name" value="Neurochondrin"/>
    <property type="match status" value="1"/>
</dbReference>
<protein>
    <recommendedName>
        <fullName evidence="3">Neurochondrin-domain-containing protein</fullName>
    </recommendedName>
</protein>
<dbReference type="Proteomes" id="UP000033140">
    <property type="component" value="Unassembled WGS sequence"/>
</dbReference>
<keyword evidence="2" id="KW-1185">Reference proteome</keyword>
<reference evidence="1 2" key="2">
    <citation type="journal article" date="2014" name="J. Gen. Appl. Microbiol.">
        <title>The early diverging ascomycetous budding yeast Saitoella complicata has three histone deacetylases belonging to the Clr6, Hos2, and Rpd3 lineages.</title>
        <authorList>
            <person name="Nishida H."/>
            <person name="Matsumoto T."/>
            <person name="Kondo S."/>
            <person name="Hamamoto M."/>
            <person name="Yoshikawa H."/>
        </authorList>
    </citation>
    <scope>NUCLEOTIDE SEQUENCE [LARGE SCALE GENOMIC DNA]</scope>
    <source>
        <strain evidence="1 2">NRRL Y-17804</strain>
    </source>
</reference>
<accession>A0A0E9NBP3</accession>
<reference evidence="1 2" key="1">
    <citation type="journal article" date="2011" name="J. Gen. Appl. Microbiol.">
        <title>Draft genome sequencing of the enigmatic yeast Saitoella complicata.</title>
        <authorList>
            <person name="Nishida H."/>
            <person name="Hamamoto M."/>
            <person name="Sugiyama J."/>
        </authorList>
    </citation>
    <scope>NUCLEOTIDE SEQUENCE [LARGE SCALE GENOMIC DNA]</scope>
    <source>
        <strain evidence="1 2">NRRL Y-17804</strain>
    </source>
</reference>
<evidence type="ECO:0008006" key="3">
    <source>
        <dbReference type="Google" id="ProtNLM"/>
    </source>
</evidence>
<dbReference type="STRING" id="698492.A0A0E9NBP3"/>
<gene>
    <name evidence="1" type="ORF">G7K_1469-t1</name>
</gene>
<evidence type="ECO:0000313" key="2">
    <source>
        <dbReference type="Proteomes" id="UP000033140"/>
    </source>
</evidence>